<accession>A0ABT2E7Q6</accession>
<dbReference type="RefSeq" id="WP_258990457.1">
    <property type="nucleotide sequence ID" value="NZ_JALIGE010000076.1"/>
</dbReference>
<sequence length="1512" mass="168219">MSVFITNDKTDLITQLNNLNSVSVPEDDIDVSLNINDDQQVLTGINDYTGTVQTAYPIRSFDTLFPYTALVKSDTRNGFSGRDALTLVNEQYHLELLEDYFEEADLNEIIEIDNEIIISSQHKLRVIAGNPYWSGTLYISIYDKMPEDIITESISGNPSEMDSASGANIDFKVNTNGDFIFNFSETSGQQNWFLLYSLSADDGIDAATVNFSDINFPEGIYPIFPTLSQAEPQYLFFYTFDQGNTWNGKQLTEQEATNHPFQAGLNWVPSGAMSEMLGKAHNAFLEVNTGEIIDPHTDHYVFNTQNVMLNNRHFTCDTRQEGQPDGDATTEGQSLFILGASIFGDASDDSDLSTNYLSKAYNAFDAYVSAFYAALEPPAIPGRWVSNWIVNGKAPVLAHYPLAVDDYPTHGGFMDTEIEFVDGTGQLPHGSPNFGEYTDLLCQVYDGVLGWPNLTATVYAVNEDGNIDWSTEGTVYPYVSVGLWTNKFADADGNLLGDCTNAQIGQIILEDTSFNGTLKVSWAPRVPVEYGGYLIQTNECQHNRPIQVPVFRNYMGNASDAEQWFCEGAWSLWQLTKNDRYRQAFEASRFTIKEYTLIDANDMFFRQVTGTERFDTDGISYNYTYPSNIPLTIDRNDAGYIRTRSDVPVQVFFEQNSIDFRVNRNSILRVTYGGKDDEGNFINFSTELTLSIDKTEENGVVYGFTLPVSEDVAVVDIPVGSLVPAAAADIASDPQSASGTGLDGYEVPEEDNIVFSDACSMDFSQRDNVVDSRTATTLISTATGSGQQFEMALKQQAPIDLVTYRANIDYNIRVADANNWRWWAMLATTEEWETRELSDTALWTLSSYQPDGTGPEPTEYVPGDGPTSYTILPDDDSSEGSAIEIYCINELPPSDAELPFSEDPVSGSMIFNVDNLSWSDANTAIMLMASDLPEGRTATVLQSIASGSGQQLEFTASANQIVRQIIYKADIDYNVRIEDKDGWLWWAMMSATPNWVTLRIILSDWTLSAYQPNHEDTDPLPDKPDFADGTTDIEFLPDSDSVKGNTLTLYCLNNIPTSYDVDDGYTILFNLKADMQAAGEFLMGDCTILYQRQDPLPYTPGCIPFSNNYIPNAPTFDGWHGQPYPGYQHPWVFLDLDDDNRDTLIQNVINFWGDSQNWYHDKFGIWGPGASAYIWDRWDKPAGETPNTFTMYHFGDQEAWSGYQPRAFFSSVRLYAGLKERSRALPEGLETYITNWIDYLYTFMIDSGGVSPTTFPMEDVPVPEPDNFTGHMAGLWLAGSSLAMLHGFPNPNGYPLAKMLFDEISTHMVNNYTVNDVMNGSWSSWSDPDNLGQDGMFYGFWSGEILRGMGYFHVLSRNVASQLVTGTEYDLSKLLPTSDSYTPSCPDDIPANATITSLSVLSASVPFIIPDALISPLMAVGTILDASEDNPSLDALLQCVVDYHGSNEFTDDVFTLDVIKAAFGRRRVASTTINEAKFTYQYALLVADDTPVESVLKGDFIVGLNTIDGYKA</sequence>
<protein>
    <submittedName>
        <fullName evidence="1">Uncharacterized protein</fullName>
    </submittedName>
</protein>
<reference evidence="1 2" key="1">
    <citation type="submission" date="2022-04" db="EMBL/GenBank/DDBJ databases">
        <title>Proposal of a three novel species of Scandinavium, Scandinavium hiltneri, Scandinavium manionii, Scandinavium tedordense.</title>
        <authorList>
            <person name="Maddock D.W."/>
            <person name="Brady C.L."/>
            <person name="Denman S."/>
            <person name="Arnold D."/>
        </authorList>
    </citation>
    <scope>NUCLEOTIDE SEQUENCE [LARGE SCALE GENOMIC DNA]</scope>
    <source>
        <strain evidence="1 2">H11S7</strain>
    </source>
</reference>
<dbReference type="EMBL" id="JALIGE010000076">
    <property type="protein sequence ID" value="MCS2163923.1"/>
    <property type="molecule type" value="Genomic_DNA"/>
</dbReference>
<evidence type="ECO:0000313" key="2">
    <source>
        <dbReference type="Proteomes" id="UP001205357"/>
    </source>
</evidence>
<gene>
    <name evidence="1" type="ORF">MUU47_22890</name>
</gene>
<organism evidence="1 2">
    <name type="scientific">Scandinavium hiltneri</name>
    <dbReference type="NCBI Taxonomy" id="2926519"/>
    <lineage>
        <taxon>Bacteria</taxon>
        <taxon>Pseudomonadati</taxon>
        <taxon>Pseudomonadota</taxon>
        <taxon>Gammaproteobacteria</taxon>
        <taxon>Enterobacterales</taxon>
        <taxon>Enterobacteriaceae</taxon>
        <taxon>Scandinavium</taxon>
    </lineage>
</organism>
<name>A0ABT2E7Q6_9ENTR</name>
<evidence type="ECO:0000313" key="1">
    <source>
        <dbReference type="EMBL" id="MCS2163923.1"/>
    </source>
</evidence>
<comment type="caution">
    <text evidence="1">The sequence shown here is derived from an EMBL/GenBank/DDBJ whole genome shotgun (WGS) entry which is preliminary data.</text>
</comment>
<proteinExistence type="predicted"/>
<keyword evidence="2" id="KW-1185">Reference proteome</keyword>
<dbReference type="Proteomes" id="UP001205357">
    <property type="component" value="Unassembled WGS sequence"/>
</dbReference>